<evidence type="ECO:0000313" key="3">
    <source>
        <dbReference type="Proteomes" id="UP000075902"/>
    </source>
</evidence>
<dbReference type="AlphaFoldDB" id="A0A182TSV8"/>
<accession>A0A182TSV8</accession>
<feature type="region of interest" description="Disordered" evidence="1">
    <location>
        <begin position="87"/>
        <end position="110"/>
    </location>
</feature>
<feature type="region of interest" description="Disordered" evidence="1">
    <location>
        <begin position="1"/>
        <end position="51"/>
    </location>
</feature>
<sequence length="110" mass="11143">MQSGPYTGGAAGGKRTQFQCRPANGGGGVRGCASDGAGRRKRPCAPNGCDHHHHQERIELIILETNEETTVAASDEVRTTALQQQVSADGGVGGGGDEATVAPSSNGIGE</sequence>
<reference evidence="3" key="1">
    <citation type="submission" date="2014-01" db="EMBL/GenBank/DDBJ databases">
        <title>The Genome Sequence of Anopheles melas CM1001059_A (V2).</title>
        <authorList>
            <consortium name="The Broad Institute Genomics Platform"/>
            <person name="Neafsey D.E."/>
            <person name="Besansky N."/>
            <person name="Howell P."/>
            <person name="Walton C."/>
            <person name="Young S.K."/>
            <person name="Zeng Q."/>
            <person name="Gargeya S."/>
            <person name="Fitzgerald M."/>
            <person name="Haas B."/>
            <person name="Abouelleil A."/>
            <person name="Allen A.W."/>
            <person name="Alvarado L."/>
            <person name="Arachchi H.M."/>
            <person name="Berlin A.M."/>
            <person name="Chapman S.B."/>
            <person name="Gainer-Dewar J."/>
            <person name="Goldberg J."/>
            <person name="Griggs A."/>
            <person name="Gujja S."/>
            <person name="Hansen M."/>
            <person name="Howarth C."/>
            <person name="Imamovic A."/>
            <person name="Ireland A."/>
            <person name="Larimer J."/>
            <person name="McCowan C."/>
            <person name="Murphy C."/>
            <person name="Pearson M."/>
            <person name="Poon T.W."/>
            <person name="Priest M."/>
            <person name="Roberts A."/>
            <person name="Saif S."/>
            <person name="Shea T."/>
            <person name="Sisk P."/>
            <person name="Sykes S."/>
            <person name="Wortman J."/>
            <person name="Nusbaum C."/>
            <person name="Birren B."/>
        </authorList>
    </citation>
    <scope>NUCLEOTIDE SEQUENCE [LARGE SCALE GENOMIC DNA]</scope>
    <source>
        <strain evidence="3">CM1001059</strain>
    </source>
</reference>
<keyword evidence="3" id="KW-1185">Reference proteome</keyword>
<feature type="compositionally biased region" description="Gly residues" evidence="1">
    <location>
        <begin position="1"/>
        <end position="12"/>
    </location>
</feature>
<evidence type="ECO:0000256" key="1">
    <source>
        <dbReference type="SAM" id="MobiDB-lite"/>
    </source>
</evidence>
<protein>
    <submittedName>
        <fullName evidence="2">Uncharacterized protein</fullName>
    </submittedName>
</protein>
<organism evidence="2 3">
    <name type="scientific">Anopheles melas</name>
    <dbReference type="NCBI Taxonomy" id="34690"/>
    <lineage>
        <taxon>Eukaryota</taxon>
        <taxon>Metazoa</taxon>
        <taxon>Ecdysozoa</taxon>
        <taxon>Arthropoda</taxon>
        <taxon>Hexapoda</taxon>
        <taxon>Insecta</taxon>
        <taxon>Pterygota</taxon>
        <taxon>Neoptera</taxon>
        <taxon>Endopterygota</taxon>
        <taxon>Diptera</taxon>
        <taxon>Nematocera</taxon>
        <taxon>Culicoidea</taxon>
        <taxon>Culicidae</taxon>
        <taxon>Anophelinae</taxon>
        <taxon>Anopheles</taxon>
    </lineage>
</organism>
<dbReference type="Proteomes" id="UP000075902">
    <property type="component" value="Unassembled WGS sequence"/>
</dbReference>
<proteinExistence type="predicted"/>
<name>A0A182TSV8_9DIPT</name>
<dbReference type="EnsemblMetazoa" id="AMEC007709-RA">
    <property type="protein sequence ID" value="AMEC007709-PA"/>
    <property type="gene ID" value="AMEC007709"/>
</dbReference>
<reference evidence="2" key="2">
    <citation type="submission" date="2020-05" db="UniProtKB">
        <authorList>
            <consortium name="EnsemblMetazoa"/>
        </authorList>
    </citation>
    <scope>IDENTIFICATION</scope>
    <source>
        <strain evidence="2">CM1001059</strain>
    </source>
</reference>
<dbReference type="VEuPathDB" id="VectorBase:AMEC007709"/>
<evidence type="ECO:0000313" key="2">
    <source>
        <dbReference type="EnsemblMetazoa" id="AMEC007709-PA"/>
    </source>
</evidence>